<dbReference type="PANTHER" id="PTHR37984:SF5">
    <property type="entry name" value="PROTEIN NYNRIN-LIKE"/>
    <property type="match status" value="1"/>
</dbReference>
<dbReference type="CDD" id="cd01647">
    <property type="entry name" value="RT_LTR"/>
    <property type="match status" value="1"/>
</dbReference>
<keyword evidence="3" id="KW-0540">Nuclease</keyword>
<dbReference type="InterPro" id="IPR043128">
    <property type="entry name" value="Rev_trsase/Diguanyl_cyclase"/>
</dbReference>
<sequence>MDASALEGIRVMSEFPDVFPDSLPGMSSERDIVFSIELVPRTAPIYKKAYRIAGVELLEVKKQIDKLLEKRFIRKSTSPWASPVLLTDKKDGSLRMCVDYRGLNAVTVKNKYSLPRIEDLFDQLKGTCVFSKIDLRSGYHRLRIRPSNIPKTAFISRYGLYEYTVMSFGLTNSPAFFMYMMNSVFMEYLDKFVTKAEHEEHLRLVLQKHHEHKLYAKFSKCDFWMKEVQFLGHRIAVDQNKVAEVQNWEVPEDVLAIGSFLGLAGYYRRFIEAFSKIAKPMITLLEKNAKFEWTPECQQAFDELKKRLTTAPVLTFLDMHKPFSVYCDASRLSLGCILMPEGKVIAYASRQLQDHEKNYPTHDLELAAVVHALKIWRHYLFGQKCNIYTDHKSLKYIFTQTELNMRQRRWLELIKDYDLEIHYHLGKANVVADALSRKSQINLLWTRELPDELAIEFNQLSFGFLNNIGGVTMEIEPTLEQDIRKGQIDDEKIKEIKELIKMDKAPSFREDDDGFCVPDIKTIRNLILKEAHGKAYSIHPGIEKMYQDLKQKFW</sequence>
<name>A0AAQ3T027_PASNO</name>
<keyword evidence="5" id="KW-0378">Hydrolase</keyword>
<dbReference type="InterPro" id="IPR043502">
    <property type="entry name" value="DNA/RNA_pol_sf"/>
</dbReference>
<feature type="domain" description="Reverse transcriptase" evidence="7">
    <location>
        <begin position="88"/>
        <end position="235"/>
    </location>
</feature>
<dbReference type="Pfam" id="PF17917">
    <property type="entry name" value="RT_RNaseH"/>
    <property type="match status" value="1"/>
</dbReference>
<protein>
    <recommendedName>
        <fullName evidence="12">Reverse transcriptase</fullName>
    </recommendedName>
</protein>
<dbReference type="AlphaFoldDB" id="A0AAQ3T027"/>
<dbReference type="InterPro" id="IPR041373">
    <property type="entry name" value="RT_RNaseH"/>
</dbReference>
<dbReference type="GO" id="GO:0004519">
    <property type="term" value="F:endonuclease activity"/>
    <property type="evidence" value="ECO:0007669"/>
    <property type="project" value="UniProtKB-KW"/>
</dbReference>
<evidence type="ECO:0000313" key="10">
    <source>
        <dbReference type="EMBL" id="WVZ63916.1"/>
    </source>
</evidence>
<dbReference type="CDD" id="cd09274">
    <property type="entry name" value="RNase_HI_RT_Ty3"/>
    <property type="match status" value="1"/>
</dbReference>
<dbReference type="PANTHER" id="PTHR37984">
    <property type="entry name" value="PROTEIN CBG26694"/>
    <property type="match status" value="1"/>
</dbReference>
<dbReference type="Pfam" id="PF00078">
    <property type="entry name" value="RVT_1"/>
    <property type="match status" value="1"/>
</dbReference>
<keyword evidence="11" id="KW-1185">Reference proteome</keyword>
<evidence type="ECO:0000256" key="3">
    <source>
        <dbReference type="ARBA" id="ARBA00022722"/>
    </source>
</evidence>
<dbReference type="GO" id="GO:0003964">
    <property type="term" value="F:RNA-directed DNA polymerase activity"/>
    <property type="evidence" value="ECO:0007669"/>
    <property type="project" value="UniProtKB-KW"/>
</dbReference>
<reference evidence="10 11" key="1">
    <citation type="submission" date="2024-02" db="EMBL/GenBank/DDBJ databases">
        <title>High-quality chromosome-scale genome assembly of Pensacola bahiagrass (Paspalum notatum Flugge var. saurae).</title>
        <authorList>
            <person name="Vega J.M."/>
            <person name="Podio M."/>
            <person name="Orjuela J."/>
            <person name="Siena L.A."/>
            <person name="Pessino S.C."/>
            <person name="Combes M.C."/>
            <person name="Mariac C."/>
            <person name="Albertini E."/>
            <person name="Pupilli F."/>
            <person name="Ortiz J.P.A."/>
            <person name="Leblanc O."/>
        </authorList>
    </citation>
    <scope>NUCLEOTIDE SEQUENCE [LARGE SCALE GENOMIC DNA]</scope>
    <source>
        <strain evidence="10">R1</strain>
        <tissue evidence="10">Leaf</tissue>
    </source>
</reference>
<evidence type="ECO:0000256" key="6">
    <source>
        <dbReference type="ARBA" id="ARBA00022918"/>
    </source>
</evidence>
<feature type="domain" description="Reverse transcriptase RNase H-like" evidence="8">
    <location>
        <begin position="318"/>
        <end position="417"/>
    </location>
</feature>
<dbReference type="InterPro" id="IPR050951">
    <property type="entry name" value="Retrovirus_Pol_polyprotein"/>
</dbReference>
<dbReference type="EMBL" id="CP144747">
    <property type="protein sequence ID" value="WVZ63916.1"/>
    <property type="molecule type" value="Genomic_DNA"/>
</dbReference>
<dbReference type="FunFam" id="3.30.70.270:FF:000026">
    <property type="entry name" value="Transposon Ty3-G Gag-Pol polyprotein"/>
    <property type="match status" value="1"/>
</dbReference>
<dbReference type="Gene3D" id="3.10.10.10">
    <property type="entry name" value="HIV Type 1 Reverse Transcriptase, subunit A, domain 1"/>
    <property type="match status" value="1"/>
</dbReference>
<evidence type="ECO:0000256" key="1">
    <source>
        <dbReference type="ARBA" id="ARBA00022679"/>
    </source>
</evidence>
<dbReference type="Pfam" id="PF17921">
    <property type="entry name" value="Integrase_H2C2"/>
    <property type="match status" value="1"/>
</dbReference>
<evidence type="ECO:0000256" key="4">
    <source>
        <dbReference type="ARBA" id="ARBA00022759"/>
    </source>
</evidence>
<evidence type="ECO:0008006" key="12">
    <source>
        <dbReference type="Google" id="ProtNLM"/>
    </source>
</evidence>
<keyword evidence="6" id="KW-0695">RNA-directed DNA polymerase</keyword>
<proteinExistence type="predicted"/>
<gene>
    <name evidence="10" type="ORF">U9M48_013509</name>
</gene>
<dbReference type="InterPro" id="IPR041588">
    <property type="entry name" value="Integrase_H2C2"/>
</dbReference>
<feature type="domain" description="Integrase zinc-binding" evidence="9">
    <location>
        <begin position="522"/>
        <end position="554"/>
    </location>
</feature>
<evidence type="ECO:0000259" key="8">
    <source>
        <dbReference type="Pfam" id="PF17917"/>
    </source>
</evidence>
<evidence type="ECO:0000259" key="7">
    <source>
        <dbReference type="Pfam" id="PF00078"/>
    </source>
</evidence>
<dbReference type="Gene3D" id="3.30.70.270">
    <property type="match status" value="2"/>
</dbReference>
<evidence type="ECO:0000259" key="9">
    <source>
        <dbReference type="Pfam" id="PF17921"/>
    </source>
</evidence>
<keyword evidence="1" id="KW-0808">Transferase</keyword>
<keyword evidence="2" id="KW-0548">Nucleotidyltransferase</keyword>
<organism evidence="10 11">
    <name type="scientific">Paspalum notatum var. saurae</name>
    <dbReference type="NCBI Taxonomy" id="547442"/>
    <lineage>
        <taxon>Eukaryota</taxon>
        <taxon>Viridiplantae</taxon>
        <taxon>Streptophyta</taxon>
        <taxon>Embryophyta</taxon>
        <taxon>Tracheophyta</taxon>
        <taxon>Spermatophyta</taxon>
        <taxon>Magnoliopsida</taxon>
        <taxon>Liliopsida</taxon>
        <taxon>Poales</taxon>
        <taxon>Poaceae</taxon>
        <taxon>PACMAD clade</taxon>
        <taxon>Panicoideae</taxon>
        <taxon>Andropogonodae</taxon>
        <taxon>Paspaleae</taxon>
        <taxon>Paspalinae</taxon>
        <taxon>Paspalum</taxon>
    </lineage>
</organism>
<evidence type="ECO:0000256" key="5">
    <source>
        <dbReference type="ARBA" id="ARBA00022801"/>
    </source>
</evidence>
<accession>A0AAQ3T027</accession>
<dbReference type="Gene3D" id="1.10.340.70">
    <property type="match status" value="1"/>
</dbReference>
<dbReference type="Proteomes" id="UP001341281">
    <property type="component" value="Chromosome 03"/>
</dbReference>
<dbReference type="InterPro" id="IPR000477">
    <property type="entry name" value="RT_dom"/>
</dbReference>
<evidence type="ECO:0000256" key="2">
    <source>
        <dbReference type="ARBA" id="ARBA00022695"/>
    </source>
</evidence>
<dbReference type="SUPFAM" id="SSF56672">
    <property type="entry name" value="DNA/RNA polymerases"/>
    <property type="match status" value="1"/>
</dbReference>
<keyword evidence="4" id="KW-0255">Endonuclease</keyword>
<evidence type="ECO:0000313" key="11">
    <source>
        <dbReference type="Proteomes" id="UP001341281"/>
    </source>
</evidence>
<dbReference type="GO" id="GO:0016787">
    <property type="term" value="F:hydrolase activity"/>
    <property type="evidence" value="ECO:0007669"/>
    <property type="project" value="UniProtKB-KW"/>
</dbReference>